<dbReference type="GO" id="GO:0016740">
    <property type="term" value="F:transferase activity"/>
    <property type="evidence" value="ECO:0007669"/>
    <property type="project" value="UniProtKB-KW"/>
</dbReference>
<dbReference type="SUPFAM" id="SSF56214">
    <property type="entry name" value="4'-phosphopantetheinyl transferase"/>
    <property type="match status" value="2"/>
</dbReference>
<evidence type="ECO:0000313" key="1">
    <source>
        <dbReference type="EMBL" id="MEL5989120.1"/>
    </source>
</evidence>
<dbReference type="InterPro" id="IPR037143">
    <property type="entry name" value="4-PPantetheinyl_Trfase_dom_sf"/>
</dbReference>
<dbReference type="Proteomes" id="UP001398420">
    <property type="component" value="Unassembled WGS sequence"/>
</dbReference>
<proteinExistence type="predicted"/>
<protein>
    <submittedName>
        <fullName evidence="1">4'-phosphopantetheinyl transferase superfamily protein</fullName>
    </submittedName>
</protein>
<reference evidence="1 2" key="1">
    <citation type="submission" date="2024-04" db="EMBL/GenBank/DDBJ databases">
        <authorList>
            <person name="Wu Y.S."/>
            <person name="Zhang L."/>
        </authorList>
    </citation>
    <scope>NUCLEOTIDE SEQUENCE [LARGE SCALE GENOMIC DNA]</scope>
    <source>
        <strain evidence="1 2">KG-01</strain>
    </source>
</reference>
<dbReference type="Gene3D" id="3.90.470.20">
    <property type="entry name" value="4'-phosphopantetheinyl transferase domain"/>
    <property type="match status" value="1"/>
</dbReference>
<organism evidence="1 2">
    <name type="scientific">Kurthia gibsonii</name>
    <dbReference type="NCBI Taxonomy" id="33946"/>
    <lineage>
        <taxon>Bacteria</taxon>
        <taxon>Bacillati</taxon>
        <taxon>Bacillota</taxon>
        <taxon>Bacilli</taxon>
        <taxon>Bacillales</taxon>
        <taxon>Caryophanaceae</taxon>
        <taxon>Kurthia</taxon>
    </lineage>
</organism>
<comment type="caution">
    <text evidence="1">The sequence shown here is derived from an EMBL/GenBank/DDBJ whole genome shotgun (WGS) entry which is preliminary data.</text>
</comment>
<dbReference type="RefSeq" id="WP_068454337.1">
    <property type="nucleotide sequence ID" value="NZ_JAMWHJ010000002.1"/>
</dbReference>
<name>A0ABU9LMC5_9BACL</name>
<gene>
    <name evidence="1" type="ORF">AAF454_11960</name>
</gene>
<dbReference type="EMBL" id="JBCEWA010000009">
    <property type="protein sequence ID" value="MEL5989120.1"/>
    <property type="molecule type" value="Genomic_DNA"/>
</dbReference>
<keyword evidence="1" id="KW-0808">Transferase</keyword>
<evidence type="ECO:0000313" key="2">
    <source>
        <dbReference type="Proteomes" id="UP001398420"/>
    </source>
</evidence>
<accession>A0ABU9LMC5</accession>
<keyword evidence="2" id="KW-1185">Reference proteome</keyword>
<sequence length="197" mass="23102">MKILLTPISYNKSIFRSFFPLLTADERSYVRKFTSFKRAYESLIARIIIKKYLGVDGIGQTKDGQPYLPDSPYYVSISHCEGYVMVAYSNCKIGVDLELQQPLLEGTEYFMSSYEQKIFKQEAQQLWLIKEAYSKWRSLGFRGIDPQKIQCKKKNDQWTIQKEHCFVKTEKYGELSYAFVSSQEKVSKLILVEEKYL</sequence>